<sequence>MQRRAVALALRTAGDNSAENLGSDGSRLVEIGVSDGQSHLILPVVEGNSHLGDLFRQIEIAAGPGALLVCRGPCELRQVIHPLLAQEGVTVGELFLEFVNMMRLDAIPSTPPMSQEAEEIAVELTSLIDRFAKHTPDEIALAVERISLGVDPTICRDDESVEGEVVVRARGLPWQASDTHVAQFFAGLNIAPGGVALCLSAEGRRNGEALVRFVNPEMRALALKRHRHFLLSRYIEVYRASGDEFLQVAAGCSSEAMIFVSRGASVIIRMRGLPYDCAEQQIKEFFLSEPEPAEMMDSGVMFVTRPDGRPTGDAFVLFGDEETGLRALKKHRQTIGSRYIELFRSTTAEVNQTTSSHVRNFSDSNKKRQQRGVTVERKMVMKRSAEMTPPVTATRRDCVRLRGLPYEARVEDVVRFLGDHARNIVFQGVHMVFNAQGHPSGECFIQMNSEQAASGCAATTHNKFMNTGKKQRYIEVFQCSPDDMHLVMQAPQQAAAPAPPLILPQVQPRLPFPITAPSAAMPLPFGAMYWPYPSPPVSPNMMLGSGGQVLVTGITFGVTAQDIMHQFTTPDTAVESVQMLRWPTATTTGEALLRVLWTRSADGSTFPTYSHLRSRLTYSKEIYASLRRQQFSYV</sequence>
<proteinExistence type="predicted"/>
<dbReference type="SUPFAM" id="SSF54928">
    <property type="entry name" value="RNA-binding domain, RBD"/>
    <property type="match status" value="3"/>
</dbReference>
<dbReference type="SMART" id="SM00360">
    <property type="entry name" value="RRM"/>
    <property type="match status" value="3"/>
</dbReference>
<dbReference type="InterPro" id="IPR012677">
    <property type="entry name" value="Nucleotide-bd_a/b_plait_sf"/>
</dbReference>
<dbReference type="AlphaFoldDB" id="A0AAF3F8F4"/>
<keyword evidence="1" id="KW-0677">Repeat</keyword>
<keyword evidence="5" id="KW-1185">Reference proteome</keyword>
<dbReference type="InterPro" id="IPR035979">
    <property type="entry name" value="RBD_domain_sf"/>
</dbReference>
<evidence type="ECO:0000313" key="7">
    <source>
        <dbReference type="WBParaSite" id="MBELARI_LOCUS2900.1"/>
    </source>
</evidence>
<evidence type="ECO:0000259" key="4">
    <source>
        <dbReference type="PROSITE" id="PS50102"/>
    </source>
</evidence>
<evidence type="ECO:0000313" key="5">
    <source>
        <dbReference type="Proteomes" id="UP000887575"/>
    </source>
</evidence>
<accession>A0AAF3F8F4</accession>
<evidence type="ECO:0000256" key="2">
    <source>
        <dbReference type="ARBA" id="ARBA00022884"/>
    </source>
</evidence>
<dbReference type="WBParaSite" id="MBELARI_LOCUS2900.1">
    <property type="protein sequence ID" value="MBELARI_LOCUS2900.1"/>
    <property type="gene ID" value="MBELARI_LOCUS2900"/>
</dbReference>
<dbReference type="PROSITE" id="PS50102">
    <property type="entry name" value="RRM"/>
    <property type="match status" value="1"/>
</dbReference>
<evidence type="ECO:0000313" key="6">
    <source>
        <dbReference type="WBParaSite" id="MBELARI_LOCUS232"/>
    </source>
</evidence>
<keyword evidence="2 3" id="KW-0694">RNA-binding</keyword>
<dbReference type="WBParaSite" id="MBELARI_LOCUS232">
    <property type="protein sequence ID" value="MBELARI_LOCUS232"/>
    <property type="gene ID" value="MBELARI_LOCUS232"/>
</dbReference>
<dbReference type="PANTHER" id="PTHR13976">
    <property type="entry name" value="HETEROGENEOUS NUCLEAR RIBONUCLEOPROTEIN-RELATED"/>
    <property type="match status" value="1"/>
</dbReference>
<dbReference type="GO" id="GO:0003723">
    <property type="term" value="F:RNA binding"/>
    <property type="evidence" value="ECO:0007669"/>
    <property type="project" value="UniProtKB-UniRule"/>
</dbReference>
<dbReference type="InterPro" id="IPR050666">
    <property type="entry name" value="ESRP"/>
</dbReference>
<evidence type="ECO:0000256" key="3">
    <source>
        <dbReference type="PROSITE-ProRule" id="PRU00176"/>
    </source>
</evidence>
<evidence type="ECO:0000256" key="1">
    <source>
        <dbReference type="ARBA" id="ARBA00022737"/>
    </source>
</evidence>
<reference evidence="6 7" key="1">
    <citation type="submission" date="2024-02" db="UniProtKB">
        <authorList>
            <consortium name="WormBaseParasite"/>
        </authorList>
    </citation>
    <scope>IDENTIFICATION</scope>
</reference>
<dbReference type="FunFam" id="3.30.70.330:FF:000041">
    <property type="entry name" value="Epithelial splicing regulatory protein 1"/>
    <property type="match status" value="1"/>
</dbReference>
<protein>
    <recommendedName>
        <fullName evidence="4">RRM domain-containing protein</fullName>
    </recommendedName>
</protein>
<dbReference type="Gene3D" id="3.30.70.330">
    <property type="match status" value="3"/>
</dbReference>
<dbReference type="Proteomes" id="UP000887575">
    <property type="component" value="Unassembled WGS sequence"/>
</dbReference>
<name>A0AAF3F8F4_9BILA</name>
<organism evidence="5 7">
    <name type="scientific">Mesorhabditis belari</name>
    <dbReference type="NCBI Taxonomy" id="2138241"/>
    <lineage>
        <taxon>Eukaryota</taxon>
        <taxon>Metazoa</taxon>
        <taxon>Ecdysozoa</taxon>
        <taxon>Nematoda</taxon>
        <taxon>Chromadorea</taxon>
        <taxon>Rhabditida</taxon>
        <taxon>Rhabditina</taxon>
        <taxon>Rhabditomorpha</taxon>
        <taxon>Rhabditoidea</taxon>
        <taxon>Rhabditidae</taxon>
        <taxon>Mesorhabditinae</taxon>
        <taxon>Mesorhabditis</taxon>
    </lineage>
</organism>
<dbReference type="InterPro" id="IPR000504">
    <property type="entry name" value="RRM_dom"/>
</dbReference>
<feature type="domain" description="RRM" evidence="4">
    <location>
        <begin position="266"/>
        <end position="355"/>
    </location>
</feature>